<protein>
    <submittedName>
        <fullName evidence="1">Uncharacterized protein</fullName>
    </submittedName>
</protein>
<dbReference type="EMBL" id="ACPB03006343">
    <property type="status" value="NOT_ANNOTATED_CDS"/>
    <property type="molecule type" value="Genomic_DNA"/>
</dbReference>
<dbReference type="AlphaFoldDB" id="T1HWW6"/>
<name>T1HWW6_RHOPR</name>
<dbReference type="Proteomes" id="UP000015103">
    <property type="component" value="Unassembled WGS sequence"/>
</dbReference>
<organism evidence="1 2">
    <name type="scientific">Rhodnius prolixus</name>
    <name type="common">Triatomid bug</name>
    <dbReference type="NCBI Taxonomy" id="13249"/>
    <lineage>
        <taxon>Eukaryota</taxon>
        <taxon>Metazoa</taxon>
        <taxon>Ecdysozoa</taxon>
        <taxon>Arthropoda</taxon>
        <taxon>Hexapoda</taxon>
        <taxon>Insecta</taxon>
        <taxon>Pterygota</taxon>
        <taxon>Neoptera</taxon>
        <taxon>Paraneoptera</taxon>
        <taxon>Hemiptera</taxon>
        <taxon>Heteroptera</taxon>
        <taxon>Panheteroptera</taxon>
        <taxon>Cimicomorpha</taxon>
        <taxon>Reduviidae</taxon>
        <taxon>Triatominae</taxon>
        <taxon>Rhodnius</taxon>
    </lineage>
</organism>
<reference evidence="1" key="1">
    <citation type="submission" date="2015-05" db="UniProtKB">
        <authorList>
            <consortium name="EnsemblMetazoa"/>
        </authorList>
    </citation>
    <scope>IDENTIFICATION</scope>
</reference>
<dbReference type="EnsemblMetazoa" id="RPRC008536-RA">
    <property type="protein sequence ID" value="RPRC008536-PA"/>
    <property type="gene ID" value="RPRC008536"/>
</dbReference>
<proteinExistence type="predicted"/>
<dbReference type="VEuPathDB" id="VectorBase:RPRC008536"/>
<dbReference type="EMBL" id="ACPB03006344">
    <property type="status" value="NOT_ANNOTATED_CDS"/>
    <property type="molecule type" value="Genomic_DNA"/>
</dbReference>
<dbReference type="InParanoid" id="T1HWW6"/>
<dbReference type="EMBL" id="ACPB03006345">
    <property type="status" value="NOT_ANNOTATED_CDS"/>
    <property type="molecule type" value="Genomic_DNA"/>
</dbReference>
<dbReference type="STRING" id="13249.T1HWW6"/>
<sequence length="116" mass="12987">MFAEFECCGVVNGNEYGTSWWSLRELSLPGLRVPLSCCVQTSIGSSRDPQPLNNTACQNPKFEMHNLSRHMEISKSLSQFIVNIDKCLQLSGLLFHDRLYLACLDGWLSANALFAT</sequence>
<evidence type="ECO:0000313" key="2">
    <source>
        <dbReference type="Proteomes" id="UP000015103"/>
    </source>
</evidence>
<dbReference type="HOGENOM" id="CLU_2099861_0_0_1"/>
<keyword evidence="2" id="KW-1185">Reference proteome</keyword>
<evidence type="ECO:0000313" key="1">
    <source>
        <dbReference type="EnsemblMetazoa" id="RPRC008536-PA"/>
    </source>
</evidence>
<accession>T1HWW6</accession>
<dbReference type="EMBL" id="ACPB03006342">
    <property type="status" value="NOT_ANNOTATED_CDS"/>
    <property type="molecule type" value="Genomic_DNA"/>
</dbReference>